<dbReference type="PANTHER" id="PTHR48207:SF3">
    <property type="entry name" value="SUCCINATE--HYDROXYMETHYLGLUTARATE COA-TRANSFERASE"/>
    <property type="match status" value="1"/>
</dbReference>
<evidence type="ECO:0000313" key="3">
    <source>
        <dbReference type="Proteomes" id="UP000674425"/>
    </source>
</evidence>
<keyword evidence="3" id="KW-1185">Reference proteome</keyword>
<dbReference type="GO" id="GO:0016740">
    <property type="term" value="F:transferase activity"/>
    <property type="evidence" value="ECO:0007669"/>
    <property type="project" value="UniProtKB-KW"/>
</dbReference>
<evidence type="ECO:0000256" key="1">
    <source>
        <dbReference type="ARBA" id="ARBA00022679"/>
    </source>
</evidence>
<dbReference type="InterPro" id="IPR003673">
    <property type="entry name" value="CoA-Trfase_fam_III"/>
</dbReference>
<dbReference type="EMBL" id="CAJNAU010000107">
    <property type="protein sequence ID" value="CAE6844952.1"/>
    <property type="molecule type" value="Genomic_DNA"/>
</dbReference>
<proteinExistence type="predicted"/>
<dbReference type="Gene3D" id="3.30.1540.10">
    <property type="entry name" value="formyl-coa transferase, domain 3"/>
    <property type="match status" value="1"/>
</dbReference>
<organism evidence="2 3">
    <name type="scientific">Paraburkholderia aspalathi</name>
    <dbReference type="NCBI Taxonomy" id="1324617"/>
    <lineage>
        <taxon>Bacteria</taxon>
        <taxon>Pseudomonadati</taxon>
        <taxon>Pseudomonadota</taxon>
        <taxon>Betaproteobacteria</taxon>
        <taxon>Burkholderiales</taxon>
        <taxon>Burkholderiaceae</taxon>
        <taxon>Paraburkholderia</taxon>
    </lineage>
</organism>
<evidence type="ECO:0000313" key="2">
    <source>
        <dbReference type="EMBL" id="CAE6844952.1"/>
    </source>
</evidence>
<dbReference type="Pfam" id="PF02515">
    <property type="entry name" value="CoA_transf_3"/>
    <property type="match status" value="1"/>
</dbReference>
<dbReference type="InterPro" id="IPR044855">
    <property type="entry name" value="CoA-Trfase_III_dom3_sf"/>
</dbReference>
<gene>
    <name evidence="2" type="primary">uctC_3</name>
    <name evidence="2" type="ORF">R69658_06897</name>
</gene>
<comment type="caution">
    <text evidence="2">The sequence shown here is derived from an EMBL/GenBank/DDBJ whole genome shotgun (WGS) entry which is preliminary data.</text>
</comment>
<dbReference type="Proteomes" id="UP000674425">
    <property type="component" value="Unassembled WGS sequence"/>
</dbReference>
<accession>A0ABM8SZG9</accession>
<dbReference type="RefSeq" id="WP_200621889.1">
    <property type="nucleotide sequence ID" value="NZ_CAJNAU010000107.1"/>
</dbReference>
<keyword evidence="1 2" id="KW-0808">Transferase</keyword>
<dbReference type="EC" id="2.8.3.19" evidence="2"/>
<dbReference type="Gene3D" id="3.40.50.10540">
    <property type="entry name" value="Crotonobetainyl-coa:carnitine coa-transferase, domain 1"/>
    <property type="match status" value="1"/>
</dbReference>
<dbReference type="InterPro" id="IPR023606">
    <property type="entry name" value="CoA-Trfase_III_dom_1_sf"/>
</dbReference>
<sequence>MDASRFQPGALDGVRVVDLSRILAGPSCTQLLADLGADVVKVEKPGEGDDTRKWGPPYHVGHDGTDIAESAYYCAANRNKRSVEIDLASTSGQLLVRELLGDADVVVENYKVGALSRYGLGYDHLSKEFPRLVYCSITGFGQTGPYADRPGYDFVAQAMGGLMSITGQPEGEPTKVGVGIVDLMCGMYATVGILAALRHRDRTGEGQHIDCSLLDSCVAMLANEGTNFLTSGKVPQRRGNDHPNIVPYRVFQTADGFMIVAVGNDQQFQKWCVVAGAHDLASHPDYQRNADRVRNREVLNSRVAHYMRSKHSAAWLEELGAAGVPCSPIHDIQDAFHDPHVRSRGMLVEIDSKRTKSGAISVIGNPLKMSRTPPTYRMEPPSLGEHTGEVFREWLDKREHTA</sequence>
<dbReference type="PANTHER" id="PTHR48207">
    <property type="entry name" value="SUCCINATE--HYDROXYMETHYLGLUTARATE COA-TRANSFERASE"/>
    <property type="match status" value="1"/>
</dbReference>
<dbReference type="InterPro" id="IPR050483">
    <property type="entry name" value="CoA-transferase_III_domain"/>
</dbReference>
<dbReference type="SUPFAM" id="SSF89796">
    <property type="entry name" value="CoA-transferase family III (CaiB/BaiF)"/>
    <property type="match status" value="1"/>
</dbReference>
<protein>
    <submittedName>
        <fullName evidence="2">Acetyl-CoA:oxalate CoA-transferase</fullName>
        <ecNumber evidence="2">2.8.3.19</ecNumber>
    </submittedName>
</protein>
<name>A0ABM8SZG9_9BURK</name>
<reference evidence="2 3" key="1">
    <citation type="submission" date="2021-02" db="EMBL/GenBank/DDBJ databases">
        <authorList>
            <person name="Vanwijnsberghe S."/>
        </authorList>
    </citation>
    <scope>NUCLEOTIDE SEQUENCE [LARGE SCALE GENOMIC DNA]</scope>
    <source>
        <strain evidence="2 3">R-69658</strain>
    </source>
</reference>